<dbReference type="AlphaFoldDB" id="A0AAN8YBI6"/>
<reference evidence="2 3" key="1">
    <citation type="submission" date="2024-02" db="EMBL/GenBank/DDBJ databases">
        <title>de novo genome assembly of Solanum bulbocastanum strain 11H21.</title>
        <authorList>
            <person name="Hosaka A.J."/>
        </authorList>
    </citation>
    <scope>NUCLEOTIDE SEQUENCE [LARGE SCALE GENOMIC DNA]</scope>
    <source>
        <tissue evidence="2">Young leaves</tissue>
    </source>
</reference>
<dbReference type="EMBL" id="JBANQN010000007">
    <property type="protein sequence ID" value="KAK6783523.1"/>
    <property type="molecule type" value="Genomic_DNA"/>
</dbReference>
<keyword evidence="3" id="KW-1185">Reference proteome</keyword>
<organism evidence="2 3">
    <name type="scientific">Solanum bulbocastanum</name>
    <name type="common">Wild potato</name>
    <dbReference type="NCBI Taxonomy" id="147425"/>
    <lineage>
        <taxon>Eukaryota</taxon>
        <taxon>Viridiplantae</taxon>
        <taxon>Streptophyta</taxon>
        <taxon>Embryophyta</taxon>
        <taxon>Tracheophyta</taxon>
        <taxon>Spermatophyta</taxon>
        <taxon>Magnoliopsida</taxon>
        <taxon>eudicotyledons</taxon>
        <taxon>Gunneridae</taxon>
        <taxon>Pentapetalae</taxon>
        <taxon>asterids</taxon>
        <taxon>lamiids</taxon>
        <taxon>Solanales</taxon>
        <taxon>Solanaceae</taxon>
        <taxon>Solanoideae</taxon>
        <taxon>Solaneae</taxon>
        <taxon>Solanum</taxon>
    </lineage>
</organism>
<sequence>MESPYNPWTTSGVHKRKQRKVRDKAVPSLHISTYWLGADNTVIITKPDRDTVRSELIQMARTHGKIHLIHAPHSNLPGQYYMSMLNLVIYFRCPL</sequence>
<name>A0AAN8YBI6_SOLBU</name>
<evidence type="ECO:0000313" key="2">
    <source>
        <dbReference type="EMBL" id="KAK6783523.1"/>
    </source>
</evidence>
<gene>
    <name evidence="2" type="ORF">RDI58_016977</name>
</gene>
<evidence type="ECO:0000313" key="3">
    <source>
        <dbReference type="Proteomes" id="UP001371456"/>
    </source>
</evidence>
<feature type="compositionally biased region" description="Basic residues" evidence="1">
    <location>
        <begin position="13"/>
        <end position="22"/>
    </location>
</feature>
<dbReference type="Proteomes" id="UP001371456">
    <property type="component" value="Unassembled WGS sequence"/>
</dbReference>
<protein>
    <submittedName>
        <fullName evidence="2">Uncharacterized protein</fullName>
    </submittedName>
</protein>
<comment type="caution">
    <text evidence="2">The sequence shown here is derived from an EMBL/GenBank/DDBJ whole genome shotgun (WGS) entry which is preliminary data.</text>
</comment>
<accession>A0AAN8YBI6</accession>
<feature type="compositionally biased region" description="Polar residues" evidence="1">
    <location>
        <begin position="1"/>
        <end position="12"/>
    </location>
</feature>
<evidence type="ECO:0000256" key="1">
    <source>
        <dbReference type="SAM" id="MobiDB-lite"/>
    </source>
</evidence>
<proteinExistence type="predicted"/>
<feature type="region of interest" description="Disordered" evidence="1">
    <location>
        <begin position="1"/>
        <end position="22"/>
    </location>
</feature>